<accession>A0ABD4XF86</accession>
<gene>
    <name evidence="2" type="ORF">PXK24_20085</name>
</gene>
<dbReference type="AlphaFoldDB" id="A0ABD4XF86"/>
<dbReference type="EMBL" id="JARCJK010000017">
    <property type="protein sequence ID" value="MDE4167997.1"/>
    <property type="molecule type" value="Genomic_DNA"/>
</dbReference>
<feature type="compositionally biased region" description="Basic and acidic residues" evidence="1">
    <location>
        <begin position="64"/>
        <end position="75"/>
    </location>
</feature>
<feature type="compositionally biased region" description="Acidic residues" evidence="1">
    <location>
        <begin position="40"/>
        <end position="52"/>
    </location>
</feature>
<evidence type="ECO:0000313" key="2">
    <source>
        <dbReference type="EMBL" id="MDE4167997.1"/>
    </source>
</evidence>
<protein>
    <recommendedName>
        <fullName evidence="4">DUF2635 domain-containing protein</fullName>
    </recommendedName>
</protein>
<comment type="caution">
    <text evidence="2">The sequence shown here is derived from an EMBL/GenBank/DDBJ whole genome shotgun (WGS) entry which is preliminary data.</text>
</comment>
<sequence>MKYIVKRPHQGDQWYNEGDAREADPRDVAHLAARGVLVLPEEEEAAEALEDPEGGKTSPVPETKASEPAETKGQE</sequence>
<evidence type="ECO:0000256" key="1">
    <source>
        <dbReference type="SAM" id="MobiDB-lite"/>
    </source>
</evidence>
<reference evidence="2 3" key="1">
    <citation type="submission" date="2023-02" db="EMBL/GenBank/DDBJ databases">
        <title>Population genomics of bacteria associated with diatom.</title>
        <authorList>
            <person name="Xie J."/>
            <person name="Wang H."/>
        </authorList>
    </citation>
    <scope>NUCLEOTIDE SEQUENCE [LARGE SCALE GENOMIC DNA]</scope>
    <source>
        <strain evidence="2 3">PT47_8</strain>
    </source>
</reference>
<name>A0ABD4XF86_9RHOB</name>
<dbReference type="RefSeq" id="WP_274840222.1">
    <property type="nucleotide sequence ID" value="NZ_JARCJF010000017.1"/>
</dbReference>
<evidence type="ECO:0008006" key="4">
    <source>
        <dbReference type="Google" id="ProtNLM"/>
    </source>
</evidence>
<dbReference type="Proteomes" id="UP001218364">
    <property type="component" value="Unassembled WGS sequence"/>
</dbReference>
<proteinExistence type="predicted"/>
<feature type="region of interest" description="Disordered" evidence="1">
    <location>
        <begin position="38"/>
        <end position="75"/>
    </location>
</feature>
<evidence type="ECO:0000313" key="3">
    <source>
        <dbReference type="Proteomes" id="UP001218364"/>
    </source>
</evidence>
<feature type="region of interest" description="Disordered" evidence="1">
    <location>
        <begin position="1"/>
        <end position="22"/>
    </location>
</feature>
<organism evidence="2 3">
    <name type="scientific">Phaeobacter gallaeciensis</name>
    <dbReference type="NCBI Taxonomy" id="60890"/>
    <lineage>
        <taxon>Bacteria</taxon>
        <taxon>Pseudomonadati</taxon>
        <taxon>Pseudomonadota</taxon>
        <taxon>Alphaproteobacteria</taxon>
        <taxon>Rhodobacterales</taxon>
        <taxon>Roseobacteraceae</taxon>
        <taxon>Phaeobacter</taxon>
    </lineage>
</organism>